<accession>A0ABS2TIK6</accession>
<dbReference type="RefSeq" id="WP_205355052.1">
    <property type="nucleotide sequence ID" value="NZ_JADKYB010000001.1"/>
</dbReference>
<evidence type="ECO:0000256" key="1">
    <source>
        <dbReference type="SAM" id="Phobius"/>
    </source>
</evidence>
<name>A0ABS2TIK6_9ACTN</name>
<evidence type="ECO:0000313" key="2">
    <source>
        <dbReference type="EMBL" id="MBM9503179.1"/>
    </source>
</evidence>
<dbReference type="Proteomes" id="UP000749040">
    <property type="component" value="Unassembled WGS sequence"/>
</dbReference>
<sequence length="70" mass="7124">MTTPSHTPPNQPDPTPFLTVHTALIILAAAFIGSVAGGLTFLSGEPVASAILAGLTDFGASIPLLRSLIR</sequence>
<gene>
    <name evidence="2" type="ORF">ITX44_01285</name>
</gene>
<organism evidence="2 3">
    <name type="scientific">Actinacidiphila acididurans</name>
    <dbReference type="NCBI Taxonomy" id="2784346"/>
    <lineage>
        <taxon>Bacteria</taxon>
        <taxon>Bacillati</taxon>
        <taxon>Actinomycetota</taxon>
        <taxon>Actinomycetes</taxon>
        <taxon>Kitasatosporales</taxon>
        <taxon>Streptomycetaceae</taxon>
        <taxon>Actinacidiphila</taxon>
    </lineage>
</organism>
<evidence type="ECO:0000313" key="3">
    <source>
        <dbReference type="Proteomes" id="UP000749040"/>
    </source>
</evidence>
<comment type="caution">
    <text evidence="2">The sequence shown here is derived from an EMBL/GenBank/DDBJ whole genome shotgun (WGS) entry which is preliminary data.</text>
</comment>
<keyword evidence="3" id="KW-1185">Reference proteome</keyword>
<reference evidence="2 3" key="1">
    <citation type="submission" date="2021-01" db="EMBL/GenBank/DDBJ databases">
        <title>Streptomyces acididurans sp. nov., isolated from a peat swamp forest soil.</title>
        <authorList>
            <person name="Chantavorakit T."/>
            <person name="Duangmal K."/>
        </authorList>
    </citation>
    <scope>NUCLEOTIDE SEQUENCE [LARGE SCALE GENOMIC DNA]</scope>
    <source>
        <strain evidence="2 3">KK5PA1</strain>
    </source>
</reference>
<feature type="transmembrane region" description="Helical" evidence="1">
    <location>
        <begin position="20"/>
        <end position="42"/>
    </location>
</feature>
<protein>
    <submittedName>
        <fullName evidence="2">Uncharacterized protein</fullName>
    </submittedName>
</protein>
<keyword evidence="1" id="KW-0472">Membrane</keyword>
<keyword evidence="1" id="KW-0812">Transmembrane</keyword>
<proteinExistence type="predicted"/>
<keyword evidence="1" id="KW-1133">Transmembrane helix</keyword>
<dbReference type="EMBL" id="JADKYB010000001">
    <property type="protein sequence ID" value="MBM9503179.1"/>
    <property type="molecule type" value="Genomic_DNA"/>
</dbReference>